<keyword evidence="1" id="KW-0479">Metal-binding</keyword>
<dbReference type="Gene3D" id="3.90.320.10">
    <property type="match status" value="1"/>
</dbReference>
<evidence type="ECO:0000259" key="2">
    <source>
        <dbReference type="PROSITE" id="PS50966"/>
    </source>
</evidence>
<dbReference type="InterPro" id="IPR007527">
    <property type="entry name" value="Znf_SWIM"/>
</dbReference>
<dbReference type="CDD" id="cd22343">
    <property type="entry name" value="PDDEXK_lambda_exonuclease-like"/>
    <property type="match status" value="1"/>
</dbReference>
<dbReference type="InterPro" id="IPR019080">
    <property type="entry name" value="YqaJ_viral_recombinase"/>
</dbReference>
<evidence type="ECO:0000313" key="3">
    <source>
        <dbReference type="EMBL" id="AEO33169.1"/>
    </source>
</evidence>
<proteinExistence type="evidence at transcript level"/>
<feature type="domain" description="SWIM-type" evidence="2">
    <location>
        <begin position="98"/>
        <end position="134"/>
    </location>
</feature>
<dbReference type="SUPFAM" id="SSF52980">
    <property type="entry name" value="Restriction endonuclease-like"/>
    <property type="match status" value="1"/>
</dbReference>
<reference evidence="3" key="1">
    <citation type="journal article" date="2011" name="PLoS ONE">
        <title>A deep insight into the sialotranscriptome of the gulf coast tick, Amblyomma maculatum.</title>
        <authorList>
            <person name="Karim S."/>
            <person name="Singh P."/>
            <person name="Ribeiro J.M."/>
        </authorList>
    </citation>
    <scope>NUCLEOTIDE SEQUENCE</scope>
    <source>
        <tissue evidence="3">Salivary gland</tissue>
    </source>
</reference>
<dbReference type="PANTHER" id="PTHR47526">
    <property type="entry name" value="ATP-DEPENDENT DNA HELICASE"/>
    <property type="match status" value="1"/>
</dbReference>
<dbReference type="PROSITE" id="PS50966">
    <property type="entry name" value="ZF_SWIM"/>
    <property type="match status" value="1"/>
</dbReference>
<dbReference type="InterPro" id="IPR011335">
    <property type="entry name" value="Restrct_endonuc-II-like"/>
</dbReference>
<dbReference type="InterPro" id="IPR011604">
    <property type="entry name" value="PDDEXK-like_dom_sf"/>
</dbReference>
<accession>G3MI51</accession>
<keyword evidence="1" id="KW-0863">Zinc-finger</keyword>
<dbReference type="Pfam" id="PF09588">
    <property type="entry name" value="YqaJ"/>
    <property type="match status" value="1"/>
</dbReference>
<feature type="non-terminal residue" evidence="3">
    <location>
        <position position="1"/>
    </location>
</feature>
<evidence type="ECO:0000256" key="1">
    <source>
        <dbReference type="PROSITE-ProRule" id="PRU00325"/>
    </source>
</evidence>
<dbReference type="GO" id="GO:0006281">
    <property type="term" value="P:DNA repair"/>
    <property type="evidence" value="ECO:0007669"/>
    <property type="project" value="UniProtKB-ARBA"/>
</dbReference>
<sequence>GYPTSFSYRRRRRAPTSAVCVVMESTEAGTSPVRVKLPLSSINEFIEKKFENSRLLIEGEAVYEAKHVVVCSVKMYKDNEVTFVGLVLQTSAVNKEPHELEIEIKGRTVTAASCTCKAGQHKCKHMVALLLHIHDTETFDLVSSTDLPQQWGKDQRATVKGKYAPRKIVDLPCTKKAKKENIKVPEGDILKRLLQELPYNSAALRHSEGRSQNDHAGTEIHTVSVNGADSIASTAPLLPAQDTSLTVQLCELHEGIAASTASQAIPGIKKPPTLMEAARKALTEGAVSVEDIYCYLQQAYTNSEIDLIHNLTKTQANCQDWLIYRKGMVTASIAYSVYTRVNTIRTRMGPHDVRALLKVVLKENSVQTTAMLRGTLLEETAKKAYSNGSLHRNLKVEQCGLIILSQHPCIGASPDGLVTCDCCIPRVLEVKCPISLEKFKAKE</sequence>
<dbReference type="AlphaFoldDB" id="G3MI51"/>
<keyword evidence="1" id="KW-0862">Zinc</keyword>
<dbReference type="EMBL" id="JO841552">
    <property type="protein sequence ID" value="AEO33169.1"/>
    <property type="molecule type" value="mRNA"/>
</dbReference>
<organism evidence="3">
    <name type="scientific">Amblyomma maculatum</name>
    <name type="common">Gulf Coast tick</name>
    <dbReference type="NCBI Taxonomy" id="34609"/>
    <lineage>
        <taxon>Eukaryota</taxon>
        <taxon>Metazoa</taxon>
        <taxon>Ecdysozoa</taxon>
        <taxon>Arthropoda</taxon>
        <taxon>Chelicerata</taxon>
        <taxon>Arachnida</taxon>
        <taxon>Acari</taxon>
        <taxon>Parasitiformes</taxon>
        <taxon>Ixodida</taxon>
        <taxon>Ixodoidea</taxon>
        <taxon>Ixodidae</taxon>
        <taxon>Amblyomminae</taxon>
        <taxon>Amblyomma</taxon>
    </lineage>
</organism>
<dbReference type="GO" id="GO:0008270">
    <property type="term" value="F:zinc ion binding"/>
    <property type="evidence" value="ECO:0007669"/>
    <property type="project" value="UniProtKB-KW"/>
</dbReference>
<protein>
    <recommendedName>
        <fullName evidence="2">SWIM-type domain-containing protein</fullName>
    </recommendedName>
</protein>
<name>G3MI51_AMBMU</name>
<dbReference type="PANTHER" id="PTHR47526:SF3">
    <property type="entry name" value="PHD-TYPE DOMAIN-CONTAINING PROTEIN"/>
    <property type="match status" value="1"/>
</dbReference>